<reference evidence="3" key="1">
    <citation type="submission" date="2023-10" db="EMBL/GenBank/DDBJ databases">
        <authorList>
            <person name="Chen Y."/>
            <person name="Shah S."/>
            <person name="Dougan E. K."/>
            <person name="Thang M."/>
            <person name="Chan C."/>
        </authorList>
    </citation>
    <scope>NUCLEOTIDE SEQUENCE [LARGE SCALE GENOMIC DNA]</scope>
</reference>
<feature type="domain" description="Fe2OG dioxygenase" evidence="2">
    <location>
        <begin position="161"/>
        <end position="261"/>
    </location>
</feature>
<accession>A0ABN9S9X7</accession>
<comment type="caution">
    <text evidence="3">The sequence shown here is derived from an EMBL/GenBank/DDBJ whole genome shotgun (WGS) entry which is preliminary data.</text>
</comment>
<organism evidence="3 4">
    <name type="scientific">Prorocentrum cordatum</name>
    <dbReference type="NCBI Taxonomy" id="2364126"/>
    <lineage>
        <taxon>Eukaryota</taxon>
        <taxon>Sar</taxon>
        <taxon>Alveolata</taxon>
        <taxon>Dinophyceae</taxon>
        <taxon>Prorocentrales</taxon>
        <taxon>Prorocentraceae</taxon>
        <taxon>Prorocentrum</taxon>
    </lineage>
</organism>
<dbReference type="SUPFAM" id="SSF51197">
    <property type="entry name" value="Clavaminate synthase-like"/>
    <property type="match status" value="1"/>
</dbReference>
<dbReference type="Gene3D" id="2.60.120.330">
    <property type="entry name" value="B-lactam Antibiotic, Isopenicillin N Synthase, Chain"/>
    <property type="match status" value="1"/>
</dbReference>
<evidence type="ECO:0000259" key="2">
    <source>
        <dbReference type="PROSITE" id="PS51471"/>
    </source>
</evidence>
<evidence type="ECO:0000313" key="4">
    <source>
        <dbReference type="Proteomes" id="UP001189429"/>
    </source>
</evidence>
<keyword evidence="1" id="KW-0408">Iron</keyword>
<keyword evidence="1" id="KW-0479">Metal-binding</keyword>
<keyword evidence="1" id="KW-0560">Oxidoreductase</keyword>
<evidence type="ECO:0000313" key="3">
    <source>
        <dbReference type="EMBL" id="CAK0828715.1"/>
    </source>
</evidence>
<sequence>MQLRRVSLPALADGCVSEAQRLRDALCGPGFFACDGAAGFAAACTAVPADSSQSSAVASRARIGPCGGVLQEAYRASRQLHAAEAALGEAARWTQRKPLDAPRRWWFTVAAGRGLPECEEYPGVAAALRAADALFAAPAGALAEAAAAALGLPAGALRGAAAAAMLRGLRYRPTDGHGLGISEHVDFGDFTLCHGDGPGLEARAVEAGVQRWLALPPGQLLFLAGPGLEKKSAGAVRAVRHRVAAGAAERFSFCRLHRCGGGAERSVVTSPLQSLLHGSALERTSLPGPTISDGLIVQSIMGILQSALSSRSTMPDQGYHCVLRLVAHAIKGGRLRMPIVSASRR</sequence>
<dbReference type="InterPro" id="IPR005123">
    <property type="entry name" value="Oxoglu/Fe-dep_dioxygenase_dom"/>
</dbReference>
<dbReference type="InterPro" id="IPR027443">
    <property type="entry name" value="IPNS-like_sf"/>
</dbReference>
<comment type="similarity">
    <text evidence="1">Belongs to the iron/ascorbate-dependent oxidoreductase family.</text>
</comment>
<proteinExistence type="inferred from homology"/>
<protein>
    <recommendedName>
        <fullName evidence="2">Fe2OG dioxygenase domain-containing protein</fullName>
    </recommendedName>
</protein>
<evidence type="ECO:0000256" key="1">
    <source>
        <dbReference type="RuleBase" id="RU003682"/>
    </source>
</evidence>
<dbReference type="PROSITE" id="PS51471">
    <property type="entry name" value="FE2OG_OXY"/>
    <property type="match status" value="1"/>
</dbReference>
<name>A0ABN9S9X7_9DINO</name>
<keyword evidence="4" id="KW-1185">Reference proteome</keyword>
<dbReference type="Proteomes" id="UP001189429">
    <property type="component" value="Unassembled WGS sequence"/>
</dbReference>
<gene>
    <name evidence="3" type="ORF">PCOR1329_LOCUS27867</name>
</gene>
<dbReference type="EMBL" id="CAUYUJ010010169">
    <property type="protein sequence ID" value="CAK0828715.1"/>
    <property type="molecule type" value="Genomic_DNA"/>
</dbReference>